<dbReference type="HOGENOM" id="CLU_073383_1_0_1"/>
<sequence length="252" mass="26470">MASDTKRQNAGPRVPVALPKGEPAQSGASVVSPDLSLQQAIGSRIRVNVASPTPAVVEGTVYTADPLTNLLVLNTSTAYSTPITASSLAAPSGTYRIIPIASISSFQLLSLPPPNSEVSNNPALNTIDTNAVQARLHKNIAAQQAAQARIGPKGTTPTDQALFEALSRTLSSSWSGNGMLISDTYLIEKPYGPLNVRIVDGRHGDLERMKKVVEMERQKVTLRLSKGMLDGKMSAETTPTKGTTAAAIKKGG</sequence>
<dbReference type="Pfam" id="PF09793">
    <property type="entry name" value="AD"/>
    <property type="match status" value="1"/>
</dbReference>
<organism evidence="3 4">
    <name type="scientific">Exophiala aquamarina CBS 119918</name>
    <dbReference type="NCBI Taxonomy" id="1182545"/>
    <lineage>
        <taxon>Eukaryota</taxon>
        <taxon>Fungi</taxon>
        <taxon>Dikarya</taxon>
        <taxon>Ascomycota</taxon>
        <taxon>Pezizomycotina</taxon>
        <taxon>Eurotiomycetes</taxon>
        <taxon>Chaetothyriomycetidae</taxon>
        <taxon>Chaetothyriales</taxon>
        <taxon>Herpotrichiellaceae</taxon>
        <taxon>Exophiala</taxon>
    </lineage>
</organism>
<accession>A0A072PXA3</accession>
<dbReference type="AlphaFoldDB" id="A0A072PXA3"/>
<proteinExistence type="predicted"/>
<dbReference type="InterPro" id="IPR019181">
    <property type="entry name" value="LSM12_ABD"/>
</dbReference>
<dbReference type="RefSeq" id="XP_013262815.1">
    <property type="nucleotide sequence ID" value="XM_013407361.1"/>
</dbReference>
<dbReference type="PROSITE" id="PS52001">
    <property type="entry name" value="AD"/>
    <property type="match status" value="1"/>
</dbReference>
<dbReference type="GeneID" id="25280002"/>
<evidence type="ECO:0000313" key="3">
    <source>
        <dbReference type="EMBL" id="KEF60225.1"/>
    </source>
</evidence>
<name>A0A072PXA3_9EURO</name>
<protein>
    <recommendedName>
        <fullName evidence="2">AD domain-containing protein</fullName>
    </recommendedName>
</protein>
<dbReference type="PANTHER" id="PTHR13542">
    <property type="entry name" value="LSM12 HOMOLOG"/>
    <property type="match status" value="1"/>
</dbReference>
<dbReference type="InterPro" id="IPR039683">
    <property type="entry name" value="Lsm12-like"/>
</dbReference>
<dbReference type="Proteomes" id="UP000027920">
    <property type="component" value="Unassembled WGS sequence"/>
</dbReference>
<feature type="region of interest" description="Disordered" evidence="1">
    <location>
        <begin position="232"/>
        <end position="252"/>
    </location>
</feature>
<dbReference type="SMART" id="SM00995">
    <property type="entry name" value="AD"/>
    <property type="match status" value="1"/>
</dbReference>
<dbReference type="InterPro" id="IPR047574">
    <property type="entry name" value="AD"/>
</dbReference>
<evidence type="ECO:0000313" key="4">
    <source>
        <dbReference type="Proteomes" id="UP000027920"/>
    </source>
</evidence>
<dbReference type="EMBL" id="AMGV01000003">
    <property type="protein sequence ID" value="KEF60225.1"/>
    <property type="molecule type" value="Genomic_DNA"/>
</dbReference>
<dbReference type="OrthoDB" id="1057137at2759"/>
<dbReference type="STRING" id="1182545.A0A072PXA3"/>
<dbReference type="VEuPathDB" id="FungiDB:A1O9_05075"/>
<feature type="region of interest" description="Disordered" evidence="1">
    <location>
        <begin position="1"/>
        <end position="32"/>
    </location>
</feature>
<gene>
    <name evidence="3" type="ORF">A1O9_05075</name>
</gene>
<feature type="domain" description="AD" evidence="2">
    <location>
        <begin position="125"/>
        <end position="221"/>
    </location>
</feature>
<reference evidence="3 4" key="1">
    <citation type="submission" date="2013-03" db="EMBL/GenBank/DDBJ databases">
        <title>The Genome Sequence of Exophiala aquamarina CBS 119918.</title>
        <authorList>
            <consortium name="The Broad Institute Genomics Platform"/>
            <person name="Cuomo C."/>
            <person name="de Hoog S."/>
            <person name="Gorbushina A."/>
            <person name="Walker B."/>
            <person name="Young S.K."/>
            <person name="Zeng Q."/>
            <person name="Gargeya S."/>
            <person name="Fitzgerald M."/>
            <person name="Haas B."/>
            <person name="Abouelleil A."/>
            <person name="Allen A.W."/>
            <person name="Alvarado L."/>
            <person name="Arachchi H.M."/>
            <person name="Berlin A.M."/>
            <person name="Chapman S.B."/>
            <person name="Gainer-Dewar J."/>
            <person name="Goldberg J."/>
            <person name="Griggs A."/>
            <person name="Gujja S."/>
            <person name="Hansen M."/>
            <person name="Howarth C."/>
            <person name="Imamovic A."/>
            <person name="Ireland A."/>
            <person name="Larimer J."/>
            <person name="McCowan C."/>
            <person name="Murphy C."/>
            <person name="Pearson M."/>
            <person name="Poon T.W."/>
            <person name="Priest M."/>
            <person name="Roberts A."/>
            <person name="Saif S."/>
            <person name="Shea T."/>
            <person name="Sisk P."/>
            <person name="Sykes S."/>
            <person name="Wortman J."/>
            <person name="Nusbaum C."/>
            <person name="Birren B."/>
        </authorList>
    </citation>
    <scope>NUCLEOTIDE SEQUENCE [LARGE SCALE GENOMIC DNA]</scope>
    <source>
        <strain evidence="3 4">CBS 119918</strain>
    </source>
</reference>
<evidence type="ECO:0000259" key="2">
    <source>
        <dbReference type="PROSITE" id="PS52001"/>
    </source>
</evidence>
<evidence type="ECO:0000256" key="1">
    <source>
        <dbReference type="SAM" id="MobiDB-lite"/>
    </source>
</evidence>
<comment type="caution">
    <text evidence="3">The sequence shown here is derived from an EMBL/GenBank/DDBJ whole genome shotgun (WGS) entry which is preliminary data.</text>
</comment>
<keyword evidence="4" id="KW-1185">Reference proteome</keyword>